<accession>A0A1H5QS53</accession>
<dbReference type="SUPFAM" id="SSF56219">
    <property type="entry name" value="DNase I-like"/>
    <property type="match status" value="1"/>
</dbReference>
<name>A0A1H5QS53_9PSEU</name>
<dbReference type="RefSeq" id="WP_086677288.1">
    <property type="nucleotide sequence ID" value="NZ_FNUJ01000004.1"/>
</dbReference>
<dbReference type="InterPro" id="IPR005135">
    <property type="entry name" value="Endo/exonuclease/phosphatase"/>
</dbReference>
<feature type="domain" description="LTD" evidence="3">
    <location>
        <begin position="24"/>
        <end position="166"/>
    </location>
</feature>
<evidence type="ECO:0000256" key="1">
    <source>
        <dbReference type="SAM" id="MobiDB-lite"/>
    </source>
</evidence>
<dbReference type="CDD" id="cd10283">
    <property type="entry name" value="MnuA_DNase1-like"/>
    <property type="match status" value="1"/>
</dbReference>
<dbReference type="EMBL" id="FNUJ01000004">
    <property type="protein sequence ID" value="SEF28966.1"/>
    <property type="molecule type" value="Genomic_DNA"/>
</dbReference>
<feature type="chain" id="PRO_5011593403" description="LTD domain-containing protein" evidence="2">
    <location>
        <begin position="32"/>
        <end position="825"/>
    </location>
</feature>
<dbReference type="Pfam" id="PF03372">
    <property type="entry name" value="Exo_endo_phos"/>
    <property type="match status" value="1"/>
</dbReference>
<dbReference type="OrthoDB" id="1016457at2"/>
<dbReference type="STRING" id="218821.SAMN05421837_104436"/>
<feature type="region of interest" description="Disordered" evidence="1">
    <location>
        <begin position="613"/>
        <end position="641"/>
    </location>
</feature>
<dbReference type="GO" id="GO:0003824">
    <property type="term" value="F:catalytic activity"/>
    <property type="evidence" value="ECO:0007669"/>
    <property type="project" value="InterPro"/>
</dbReference>
<dbReference type="PANTHER" id="PTHR42834">
    <property type="entry name" value="ENDONUCLEASE/EXONUCLEASE/PHOSPHATASE FAMILY PROTEIN (AFU_ORTHOLOGUE AFUA_3G09210)"/>
    <property type="match status" value="1"/>
</dbReference>
<feature type="region of interest" description="Disordered" evidence="1">
    <location>
        <begin position="198"/>
        <end position="225"/>
    </location>
</feature>
<dbReference type="InterPro" id="IPR036691">
    <property type="entry name" value="Endo/exonu/phosph_ase_sf"/>
</dbReference>
<proteinExistence type="predicted"/>
<dbReference type="PROSITE" id="PS51841">
    <property type="entry name" value="LTD"/>
    <property type="match status" value="1"/>
</dbReference>
<reference evidence="5" key="1">
    <citation type="submission" date="2016-10" db="EMBL/GenBank/DDBJ databases">
        <authorList>
            <person name="Varghese N."/>
            <person name="Submissions S."/>
        </authorList>
    </citation>
    <scope>NUCLEOTIDE SEQUENCE [LARGE SCALE GENOMIC DNA]</scope>
    <source>
        <strain evidence="5">DSM 44654</strain>
    </source>
</reference>
<keyword evidence="2" id="KW-0732">Signal</keyword>
<evidence type="ECO:0000313" key="4">
    <source>
        <dbReference type="EMBL" id="SEF28966.1"/>
    </source>
</evidence>
<gene>
    <name evidence="4" type="ORF">SAMN05421837_104436</name>
</gene>
<sequence>MTKTHRGKAALTAAVASGLVLGGVAAPAALAAPSADAVIAEVYGGGGNSGATLTNDFVELANHGTAAASVDGFSVQYLPGSPSASSTWQVTQLAGSVAPGGRYLVAEGKGSGGTVALPAPDATGAIAMSATTGTIALVSGTTALTCKTAADCAADPRIKDLVGFGTATVREGNPTAAPSNTTSVARAASLADTDDNATDFAVGDPTPTNTKGETTGGGTPGDPGTPAKIHEIQGTTRISPFKDKKVSDVTGVVTATRTFGSVRGFWLTDPNPDNDPRTSEGLFVFTGSTSPAVAVGDMVTATGTVREFYPDAPATSNYQSLTELSSAQWTVGSHGNALPAPTVLNPDTVPTTYAPSPGGNIEPLTLEPAKYALDFWESHESEIVSISDARVVGPSNSFNELYVTSKPDQHESVRGGSVYLGYDQLNSGVMKVSSLIPFDQRPFPKLNVGDVLTGTTSGPVEYSNFGGYTLFASVLGTEKDNGLQAESTRKQRSGELAVATYNVENLAPSDPQAKYDRLGEAIVTHLATPDIVNLEEIQDNTGATDDGTVAADQTLQKFTDAIVAKGGPRYQWRSIDPVNDQDGGQPGGNIRVAFLFNPARVSFVDKPGGTSTTAVGVTKDHGKTHLTASPGRVDPTNEAWGSSRKPLAGEFVFKGRTVFVIANHFNSKGGDQPTHGRFQPPVRSSELQRAKQATVLRGFVDSLLASDRNANIVVAGDLNDYPFSPAVQTLTAGGALKDLIATVPEAERYSYVFEGQSQVLDHILASKAPRGVDYDVVHINAEFADQASDHDPQVIRFRPGSGNAIQDALNDLLDYLEQLLGKYFP</sequence>
<protein>
    <recommendedName>
        <fullName evidence="3">LTD domain-containing protein</fullName>
    </recommendedName>
</protein>
<dbReference type="Proteomes" id="UP000198878">
    <property type="component" value="Unassembled WGS sequence"/>
</dbReference>
<dbReference type="Gene3D" id="3.60.10.10">
    <property type="entry name" value="Endonuclease/exonuclease/phosphatase"/>
    <property type="match status" value="1"/>
</dbReference>
<dbReference type="CDD" id="cd04486">
    <property type="entry name" value="YhcR_OBF_like"/>
    <property type="match status" value="1"/>
</dbReference>
<organism evidence="4 5">
    <name type="scientific">Amycolatopsis pretoriensis</name>
    <dbReference type="NCBI Taxonomy" id="218821"/>
    <lineage>
        <taxon>Bacteria</taxon>
        <taxon>Bacillati</taxon>
        <taxon>Actinomycetota</taxon>
        <taxon>Actinomycetes</taxon>
        <taxon>Pseudonocardiales</taxon>
        <taxon>Pseudonocardiaceae</taxon>
        <taxon>Amycolatopsis</taxon>
    </lineage>
</organism>
<evidence type="ECO:0000256" key="2">
    <source>
        <dbReference type="SAM" id="SignalP"/>
    </source>
</evidence>
<dbReference type="PANTHER" id="PTHR42834:SF1">
    <property type="entry name" value="ENDONUCLEASE_EXONUCLEASE_PHOSPHATASE FAMILY PROTEIN (AFU_ORTHOLOGUE AFUA_3G09210)"/>
    <property type="match status" value="1"/>
</dbReference>
<dbReference type="InterPro" id="IPR001322">
    <property type="entry name" value="Lamin_tail_dom"/>
</dbReference>
<evidence type="ECO:0000313" key="5">
    <source>
        <dbReference type="Proteomes" id="UP000198878"/>
    </source>
</evidence>
<keyword evidence="5" id="KW-1185">Reference proteome</keyword>
<dbReference type="AlphaFoldDB" id="A0A1H5QS53"/>
<feature type="signal peptide" evidence="2">
    <location>
        <begin position="1"/>
        <end position="31"/>
    </location>
</feature>
<evidence type="ECO:0000259" key="3">
    <source>
        <dbReference type="PROSITE" id="PS51841"/>
    </source>
</evidence>